<proteinExistence type="predicted"/>
<dbReference type="OrthoDB" id="2088379at2"/>
<reference evidence="2 3" key="1">
    <citation type="submission" date="2019-01" db="EMBL/GenBank/DDBJ databases">
        <title>Complete genome sequence of Cohnella hallensis HS21 isolated from Korean fir (Abies koreana) rhizospheric soil.</title>
        <authorList>
            <person name="Jiang L."/>
            <person name="Kang S.W."/>
            <person name="Kim S."/>
            <person name="Jung J."/>
            <person name="Kim C.Y."/>
            <person name="Kim D.H."/>
            <person name="Kim S.W."/>
            <person name="Lee J."/>
        </authorList>
    </citation>
    <scope>NUCLEOTIDE SEQUENCE [LARGE SCALE GENOMIC DNA]</scope>
    <source>
        <strain evidence="2 3">HS21</strain>
    </source>
</reference>
<dbReference type="EMBL" id="AP019400">
    <property type="protein sequence ID" value="BBI35013.1"/>
    <property type="molecule type" value="Genomic_DNA"/>
</dbReference>
<dbReference type="NCBIfam" id="NF047340">
    <property type="entry name" value="Athe_2463_dom"/>
    <property type="match status" value="1"/>
</dbReference>
<organism evidence="2 3">
    <name type="scientific">Cohnella abietis</name>
    <dbReference type="NCBI Taxonomy" id="2507935"/>
    <lineage>
        <taxon>Bacteria</taxon>
        <taxon>Bacillati</taxon>
        <taxon>Bacillota</taxon>
        <taxon>Bacilli</taxon>
        <taxon>Bacillales</taxon>
        <taxon>Paenibacillaceae</taxon>
        <taxon>Cohnella</taxon>
    </lineage>
</organism>
<evidence type="ECO:0000313" key="2">
    <source>
        <dbReference type="EMBL" id="BBI35013.1"/>
    </source>
</evidence>
<gene>
    <name evidence="2" type="ORF">KCTCHS21_44120</name>
</gene>
<feature type="domain" description="PKD/Chitinase" evidence="1">
    <location>
        <begin position="474"/>
        <end position="559"/>
    </location>
</feature>
<dbReference type="Pfam" id="PF25788">
    <property type="entry name" value="Ig_Rha78A_N"/>
    <property type="match status" value="1"/>
</dbReference>
<dbReference type="InterPro" id="IPR013783">
    <property type="entry name" value="Ig-like_fold"/>
</dbReference>
<dbReference type="InterPro" id="IPR000601">
    <property type="entry name" value="PKD_dom"/>
</dbReference>
<feature type="domain" description="PKD/Chitinase" evidence="1">
    <location>
        <begin position="1466"/>
        <end position="1562"/>
    </location>
</feature>
<protein>
    <recommendedName>
        <fullName evidence="1">PKD/Chitinase domain-containing protein</fullName>
    </recommendedName>
</protein>
<sequence length="1904" mass="209322">MKKILRVILILFIGVTVIPFSTSLAFPDNENEFNEYLISQGQELVSSNNNRPVNFQIYKKYNLIVYGSSGPFGDSKPNSICSSIPGTQFRYLGYTVKDQPYTNPCYPQDLIGDKPEDWNTYLKQPDGPNSWRAISPSQESFLRKAILTGNNASSPNYTANYIGQKMGGINLYDQYTKVQSPPLWKTGGSVYTQHYGSNNKVWYATFTSPPMVGETIVSGSIATPNGETYTIGKDQDSVDILYNVTANANLSGVAIKEDVSILKASSGSNNASQGGTASVTLSNQKVTIKRSSYPESSADIKVPVPLKGQAYIKNSFKEEQTVDVGKTVNVIIQPLGDEPYVTATAATNPNSIKFNNTDVVVTVTVSGALKNYTNTANVKEWRLYAKHKDDVGNATLQTKTIPGADLTATTNFKFSIPKSKIAGDSFTQNYVVTATAIFNKAVYGKAQLSGSAEASSYVYKETLPPATEGNIPPVAVINGTGYTSAGQSFTLNGSGSYDPDGTIVAYQWGSDDCQLLSSSFNVQAQFICMNPGTYKFNLIVTDNKGATGDAWHTVIAAPPKPSALIRVNGVLKENRKVTLDASGSYSPEAYPINNAMTTWQIIPISGGTMADIKYHDSLIGAKSKDVLFKKAGEYLVRLTVTNTVGESDTKERTIIIKPDEAPHAEITGISPIYRQSYSDNKAYVDLKDHSYSPDADIIASRTWERAYDSNNNGLFTDETWTTLESIGNGKFFYEYVNDVGKYAYRVRVTETYSEPTMPEFLTPADARSSVSPLLVVEVDNYAPTVSFGLQKKKKVDLVFNMGDTISGDMAALKTKVNTLVLPELALNGIEANVKYIDSKPKVTDAFAYVLHSGESPSIDQLYYYSPSTNTNTLVATMTGYGYASPQPIIRTDGKMYYMINGYDFKLYDPATGSSTTIFTAPKRSHIYTVSPEGNIYFGYAYSVDAYSPTFHYLKMYNQATNKIVDFDSTFMSLMYILYDFNGRVLMNTGFDTYGNYYCGAYKNDLSGGNSMHCGASPSIATPFGQAFSYGGGLMRALQSYSYSGYSTLWSLPGTVDSAAASYTEPNLYFNGDVHPWGRQLPAELGFFKYNYSKGILEQIDVNQVIVHAVSYDNKVYYSYKNATYKIYVYDPATNSKELLFNATGAVNGPPVRYQSVLPVPVSPPLSEALTRSATTWTENAQRYFVDISDLYHSDLDKPGLKAEVLKELISNDVSYIQFGSSANSAQASSLVAQNNGKGKFYNNTSLDSSLMAFRDHIIPAANLDSPVIQYIALGEEIEYTTSYDDVEGDPLLRSRWLFDHDSSVFENNQGTISSNGAYVTSPIVKPDKVGRYDVLYQAQDNPKNDSRFSSYRKWSDGPGGRMTFYVHRIPFALFTASATLVGGNYSVSISEFSYDLDHQSEAGGGIVEKVWRWKTATAANWTNGPLPSTIAANQTYLISLKVKDKEGAWSEENIQVVGDTGNLPPIALFTVDPARISLSQSYKITDKSYDPNGDPIAEWQWSATKDSLEIYAGATAPTASQLKSGASAKGKPQVGTYSITLRVRDAPPSGLSLWSQPYSQNVVIANSQPVATMIFPSGSEAQPTVVATKRPILKWSQTDADPGTLFTRYQLQITNEANDTFIVDSGTMNQNTTLNSATWAVNSDLPTGKKLRVRVRVSDEYEWSNWSPQTWLIVNSPPIADFDWSPKPAWEGDTITFKNKSIDPDNDILTSEWVVTGPGGYTRKSTLTDFSLTDTLNRPGIYFVTLTVKDPHQASDSITKQVVVGELTLFAKVNHTPEWEEHRLNWNAKHPSKLRDKNVFWAGEAFVLEATVTDTGNSTTKALSVKAIATTKLQKSLTEASPGSLLWNGILREADTGIIFKDLPEGSYSYIFTVNYSNGATKTFTVIIQIKDTVDHYIQVHRIQ</sequence>
<dbReference type="CDD" id="cd00146">
    <property type="entry name" value="PKD"/>
    <property type="match status" value="1"/>
</dbReference>
<dbReference type="RefSeq" id="WP_130613293.1">
    <property type="nucleotide sequence ID" value="NZ_AP019400.1"/>
</dbReference>
<dbReference type="Pfam" id="PF18911">
    <property type="entry name" value="PKD_4"/>
    <property type="match status" value="1"/>
</dbReference>
<evidence type="ECO:0000259" key="1">
    <source>
        <dbReference type="SMART" id="SM00089"/>
    </source>
</evidence>
<feature type="domain" description="PKD/Chitinase" evidence="1">
    <location>
        <begin position="1679"/>
        <end position="1767"/>
    </location>
</feature>
<dbReference type="SMART" id="SM00089">
    <property type="entry name" value="PKD"/>
    <property type="match status" value="4"/>
</dbReference>
<dbReference type="Proteomes" id="UP000289856">
    <property type="component" value="Chromosome"/>
</dbReference>
<dbReference type="SUPFAM" id="SSF69304">
    <property type="entry name" value="Tricorn protease N-terminal domain"/>
    <property type="match status" value="1"/>
</dbReference>
<evidence type="ECO:0000313" key="3">
    <source>
        <dbReference type="Proteomes" id="UP000289856"/>
    </source>
</evidence>
<dbReference type="SUPFAM" id="SSF49299">
    <property type="entry name" value="PKD domain"/>
    <property type="match status" value="2"/>
</dbReference>
<dbReference type="InterPro" id="IPR035986">
    <property type="entry name" value="PKD_dom_sf"/>
</dbReference>
<dbReference type="InterPro" id="IPR022409">
    <property type="entry name" value="PKD/Chitinase_dom"/>
</dbReference>
<name>A0A3T1DAB2_9BACL</name>
<keyword evidence="3" id="KW-1185">Reference proteome</keyword>
<dbReference type="KEGG" id="cohn:KCTCHS21_44120"/>
<feature type="domain" description="PKD/Chitinase" evidence="1">
    <location>
        <begin position="562"/>
        <end position="659"/>
    </location>
</feature>
<dbReference type="Gene3D" id="2.60.40.10">
    <property type="entry name" value="Immunoglobulins"/>
    <property type="match status" value="5"/>
</dbReference>
<accession>A0A3T1DAB2</accession>